<keyword evidence="4" id="KW-0812">Transmembrane</keyword>
<evidence type="ECO:0000256" key="1">
    <source>
        <dbReference type="ARBA" id="ARBA00004196"/>
    </source>
</evidence>
<keyword evidence="3" id="KW-0813">Transport</keyword>
<dbReference type="PANTHER" id="PTHR30469">
    <property type="entry name" value="MULTIDRUG RESISTANCE PROTEIN MDTA"/>
    <property type="match status" value="1"/>
</dbReference>
<dbReference type="AlphaFoldDB" id="A0A927FJZ6"/>
<dbReference type="Pfam" id="PF25954">
    <property type="entry name" value="Beta-barrel_RND_2"/>
    <property type="match status" value="1"/>
</dbReference>
<organism evidence="8 9">
    <name type="scientific">Limnohabitans radicicola</name>
    <dbReference type="NCBI Taxonomy" id="2771427"/>
    <lineage>
        <taxon>Bacteria</taxon>
        <taxon>Pseudomonadati</taxon>
        <taxon>Pseudomonadota</taxon>
        <taxon>Betaproteobacteria</taxon>
        <taxon>Burkholderiales</taxon>
        <taxon>Comamonadaceae</taxon>
        <taxon>Limnohabitans</taxon>
    </lineage>
</organism>
<dbReference type="RefSeq" id="WP_191819394.1">
    <property type="nucleotide sequence ID" value="NZ_JACYFT010000002.1"/>
</dbReference>
<dbReference type="Gene3D" id="1.10.287.470">
    <property type="entry name" value="Helix hairpin bin"/>
    <property type="match status" value="1"/>
</dbReference>
<dbReference type="InterPro" id="IPR006143">
    <property type="entry name" value="RND_pump_MFP"/>
</dbReference>
<dbReference type="Gene3D" id="2.40.420.20">
    <property type="match status" value="1"/>
</dbReference>
<sequence>MVVWQSSRRRWLIAAGLLVVGLAVGVWLWPAPSVPVLVLEPRELVHSVVATATVQTQHRANLGVQIAGKVLAVQVVEGERIGRGQILLRLDDVELRSALAAAELGVQQAEFKLRQWREVQAPSARASDQQARANLLQAVAQFERQRALFQQGFTGQAALDEATRAMEVAQALARSAQAQSQAHAEHGLEQQLAQSALVLARANADAARARLSYTALLAPFDGVVVSRNVEPGDTVQPGKTLLLLAPQGVTELVAQIDERNLSWLRVGQPAVASADAFARQRFAAEVSTIAPGVDAQRGSVQVKLRVPSPPDYLRQDMTVSVEIEVGRQDGALAVPLEAVHDAESAQPWVWRITADSRLERAPVTLGLRSGAWVQLSAGVAVADRVLSTSGAGLKAGQRVRPRQP</sequence>
<comment type="similarity">
    <text evidence="2">Belongs to the membrane fusion protein (MFP) (TC 8.A.1) family.</text>
</comment>
<dbReference type="Gene3D" id="2.40.50.100">
    <property type="match status" value="1"/>
</dbReference>
<evidence type="ECO:0000256" key="2">
    <source>
        <dbReference type="ARBA" id="ARBA00009477"/>
    </source>
</evidence>
<proteinExistence type="inferred from homology"/>
<feature type="domain" description="Multidrug resistance protein MdtA-like barrel-sandwich hybrid" evidence="5">
    <location>
        <begin position="60"/>
        <end position="242"/>
    </location>
</feature>
<protein>
    <submittedName>
        <fullName evidence="8">Efflux RND transporter periplasmic adaptor subunit</fullName>
    </submittedName>
</protein>
<name>A0A927FJZ6_9BURK</name>
<evidence type="ECO:0000256" key="4">
    <source>
        <dbReference type="SAM" id="Phobius"/>
    </source>
</evidence>
<keyword evidence="9" id="KW-1185">Reference proteome</keyword>
<evidence type="ECO:0000259" key="5">
    <source>
        <dbReference type="Pfam" id="PF25917"/>
    </source>
</evidence>
<reference evidence="8" key="1">
    <citation type="submission" date="2020-09" db="EMBL/GenBank/DDBJ databases">
        <title>Genome seq and assembly of Limnohabitants sp.</title>
        <authorList>
            <person name="Chhetri G."/>
        </authorList>
    </citation>
    <scope>NUCLEOTIDE SEQUENCE</scope>
    <source>
        <strain evidence="8">JUR4</strain>
    </source>
</reference>
<dbReference type="InterPro" id="IPR058792">
    <property type="entry name" value="Beta-barrel_RND_2"/>
</dbReference>
<feature type="domain" description="CusB-like beta-barrel" evidence="6">
    <location>
        <begin position="252"/>
        <end position="323"/>
    </location>
</feature>
<dbReference type="Pfam" id="PF25917">
    <property type="entry name" value="BSH_RND"/>
    <property type="match status" value="1"/>
</dbReference>
<dbReference type="GO" id="GO:0015562">
    <property type="term" value="F:efflux transmembrane transporter activity"/>
    <property type="evidence" value="ECO:0007669"/>
    <property type="project" value="TreeGrafter"/>
</dbReference>
<dbReference type="Gene3D" id="2.40.30.170">
    <property type="match status" value="1"/>
</dbReference>
<comment type="subcellular location">
    <subcellularLocation>
        <location evidence="1">Cell envelope</location>
    </subcellularLocation>
</comment>
<dbReference type="InterPro" id="IPR006311">
    <property type="entry name" value="TAT_signal"/>
</dbReference>
<evidence type="ECO:0000259" key="6">
    <source>
        <dbReference type="Pfam" id="PF25954"/>
    </source>
</evidence>
<dbReference type="Proteomes" id="UP000647424">
    <property type="component" value="Unassembled WGS sequence"/>
</dbReference>
<keyword evidence="4" id="KW-1133">Transmembrane helix</keyword>
<dbReference type="SUPFAM" id="SSF111369">
    <property type="entry name" value="HlyD-like secretion proteins"/>
    <property type="match status" value="1"/>
</dbReference>
<evidence type="ECO:0000256" key="3">
    <source>
        <dbReference type="ARBA" id="ARBA00022448"/>
    </source>
</evidence>
<dbReference type="InterPro" id="IPR058627">
    <property type="entry name" value="MdtA-like_C"/>
</dbReference>
<evidence type="ECO:0000313" key="9">
    <source>
        <dbReference type="Proteomes" id="UP000647424"/>
    </source>
</evidence>
<dbReference type="PROSITE" id="PS51318">
    <property type="entry name" value="TAT"/>
    <property type="match status" value="1"/>
</dbReference>
<feature type="domain" description="Multidrug resistance protein MdtA-like C-terminal permuted SH3" evidence="7">
    <location>
        <begin position="331"/>
        <end position="386"/>
    </location>
</feature>
<accession>A0A927FJZ6</accession>
<keyword evidence="4" id="KW-0472">Membrane</keyword>
<feature type="transmembrane region" description="Helical" evidence="4">
    <location>
        <begin position="12"/>
        <end position="29"/>
    </location>
</feature>
<gene>
    <name evidence="8" type="ORF">IC609_10215</name>
</gene>
<dbReference type="EMBL" id="JACYFT010000002">
    <property type="protein sequence ID" value="MBD8050920.1"/>
    <property type="molecule type" value="Genomic_DNA"/>
</dbReference>
<dbReference type="PANTHER" id="PTHR30469:SF15">
    <property type="entry name" value="HLYD FAMILY OF SECRETION PROTEINS"/>
    <property type="match status" value="1"/>
</dbReference>
<evidence type="ECO:0000313" key="8">
    <source>
        <dbReference type="EMBL" id="MBD8050920.1"/>
    </source>
</evidence>
<dbReference type="InterPro" id="IPR058625">
    <property type="entry name" value="MdtA-like_BSH"/>
</dbReference>
<dbReference type="GO" id="GO:1990281">
    <property type="term" value="C:efflux pump complex"/>
    <property type="evidence" value="ECO:0007669"/>
    <property type="project" value="TreeGrafter"/>
</dbReference>
<comment type="caution">
    <text evidence="8">The sequence shown here is derived from an EMBL/GenBank/DDBJ whole genome shotgun (WGS) entry which is preliminary data.</text>
</comment>
<evidence type="ECO:0000259" key="7">
    <source>
        <dbReference type="Pfam" id="PF25967"/>
    </source>
</evidence>
<dbReference type="Pfam" id="PF25967">
    <property type="entry name" value="RND-MFP_C"/>
    <property type="match status" value="1"/>
</dbReference>
<dbReference type="NCBIfam" id="TIGR01730">
    <property type="entry name" value="RND_mfp"/>
    <property type="match status" value="1"/>
</dbReference>